<dbReference type="GO" id="GO:0005829">
    <property type="term" value="C:cytosol"/>
    <property type="evidence" value="ECO:0007669"/>
    <property type="project" value="TreeGrafter"/>
</dbReference>
<evidence type="ECO:0000259" key="8">
    <source>
        <dbReference type="Pfam" id="PF02562"/>
    </source>
</evidence>
<evidence type="ECO:0000256" key="6">
    <source>
        <dbReference type="ARBA" id="ARBA00039970"/>
    </source>
</evidence>
<protein>
    <recommendedName>
        <fullName evidence="6">PhoH-like protein</fullName>
    </recommendedName>
</protein>
<evidence type="ECO:0000256" key="5">
    <source>
        <dbReference type="ARBA" id="ARBA00022840"/>
    </source>
</evidence>
<evidence type="ECO:0000256" key="7">
    <source>
        <dbReference type="SAM" id="MobiDB-lite"/>
    </source>
</evidence>
<dbReference type="SUPFAM" id="SSF52540">
    <property type="entry name" value="P-loop containing nucleoside triphosphate hydrolases"/>
    <property type="match status" value="1"/>
</dbReference>
<dbReference type="OrthoDB" id="9766527at2"/>
<dbReference type="InterPro" id="IPR051451">
    <property type="entry name" value="PhoH2-like"/>
</dbReference>
<evidence type="ECO:0000256" key="2">
    <source>
        <dbReference type="ARBA" id="ARBA00010393"/>
    </source>
</evidence>
<dbReference type="STRING" id="990268.JCM19235_1273"/>
<feature type="region of interest" description="Disordered" evidence="7">
    <location>
        <begin position="1"/>
        <end position="47"/>
    </location>
</feature>
<keyword evidence="4" id="KW-0547">Nucleotide-binding</keyword>
<gene>
    <name evidence="9" type="ORF">JCM19235_1273</name>
</gene>
<comment type="subcellular location">
    <subcellularLocation>
        <location evidence="1">Cytoplasm</location>
    </subcellularLocation>
</comment>
<evidence type="ECO:0000256" key="1">
    <source>
        <dbReference type="ARBA" id="ARBA00004496"/>
    </source>
</evidence>
<keyword evidence="10" id="KW-1185">Reference proteome</keyword>
<reference evidence="9 10" key="2">
    <citation type="submission" date="2014-09" db="EMBL/GenBank/DDBJ databases">
        <authorList>
            <consortium name="NBRP consortium"/>
            <person name="Sawabe T."/>
            <person name="Meirelles P."/>
            <person name="Nakanishi M."/>
            <person name="Sayaka M."/>
            <person name="Hattori M."/>
            <person name="Ohkuma M."/>
        </authorList>
    </citation>
    <scope>NUCLEOTIDE SEQUENCE [LARGE SCALE GENOMIC DNA]</scope>
    <source>
        <strain evidence="10">JCM19235</strain>
    </source>
</reference>
<accession>A0A090SUI4</accession>
<evidence type="ECO:0000256" key="4">
    <source>
        <dbReference type="ARBA" id="ARBA00022741"/>
    </source>
</evidence>
<dbReference type="InterPro" id="IPR027417">
    <property type="entry name" value="P-loop_NTPase"/>
</dbReference>
<reference evidence="9 10" key="1">
    <citation type="submission" date="2014-09" db="EMBL/GenBank/DDBJ databases">
        <title>Vibrio maritimus JCM 19235. (C45) whole genome shotgun sequence.</title>
        <authorList>
            <person name="Sawabe T."/>
            <person name="Meirelles P."/>
            <person name="Nakanishi M."/>
            <person name="Sayaka M."/>
            <person name="Hattori M."/>
            <person name="Ohkuma M."/>
        </authorList>
    </citation>
    <scope>NUCLEOTIDE SEQUENCE [LARGE SCALE GENOMIC DNA]</scope>
    <source>
        <strain evidence="10">JCM19235</strain>
    </source>
</reference>
<proteinExistence type="inferred from homology"/>
<evidence type="ECO:0000256" key="3">
    <source>
        <dbReference type="ARBA" id="ARBA00022490"/>
    </source>
</evidence>
<dbReference type="Pfam" id="PF02562">
    <property type="entry name" value="PhoH"/>
    <property type="match status" value="1"/>
</dbReference>
<sequence>MANKDRIQRRKARKERRKEERRQARESHLDVTKRKHRNHDENGANNIEKTHIVVKDFEPLRDIHRDFDMTYFANELTVGVGCAGTGKTFRAVLRALKDVFNPALPYEKIILIRTTVAVRDDGHLPGTAEEKAAPYERPFMGIVNEICGRDDAYGILKAKGVIEFHSTSHEQGLTYRNAVIVCDEIQNYTFKELDLITTRRGKDCKTIAVGDFVQDYVTTRKEKSGLAQWMQIVEVMQDLGYAGIVEFSEDDIVRDEFVKNYIKTRNKLKLAA</sequence>
<comment type="similarity">
    <text evidence="2">Belongs to the PhoH family.</text>
</comment>
<dbReference type="Gene3D" id="3.40.50.300">
    <property type="entry name" value="P-loop containing nucleotide triphosphate hydrolases"/>
    <property type="match status" value="1"/>
</dbReference>
<feature type="compositionally biased region" description="Basic residues" evidence="7">
    <location>
        <begin position="7"/>
        <end position="16"/>
    </location>
</feature>
<dbReference type="PANTHER" id="PTHR30473">
    <property type="entry name" value="PROTEIN PHOH"/>
    <property type="match status" value="1"/>
</dbReference>
<keyword evidence="3" id="KW-0963">Cytoplasm</keyword>
<dbReference type="PANTHER" id="PTHR30473:SF1">
    <property type="entry name" value="PHOH-LIKE PROTEIN"/>
    <property type="match status" value="1"/>
</dbReference>
<feature type="compositionally biased region" description="Basic and acidic residues" evidence="7">
    <location>
        <begin position="17"/>
        <end position="47"/>
    </location>
</feature>
<dbReference type="Proteomes" id="UP000029228">
    <property type="component" value="Unassembled WGS sequence"/>
</dbReference>
<organism evidence="9 10">
    <name type="scientific">Vibrio maritimus</name>
    <dbReference type="NCBI Taxonomy" id="990268"/>
    <lineage>
        <taxon>Bacteria</taxon>
        <taxon>Pseudomonadati</taxon>
        <taxon>Pseudomonadota</taxon>
        <taxon>Gammaproteobacteria</taxon>
        <taxon>Vibrionales</taxon>
        <taxon>Vibrionaceae</taxon>
        <taxon>Vibrio</taxon>
    </lineage>
</organism>
<keyword evidence="5" id="KW-0067">ATP-binding</keyword>
<name>A0A090SUI4_9VIBR</name>
<dbReference type="EMBL" id="BBMR01000017">
    <property type="protein sequence ID" value="GAL22972.1"/>
    <property type="molecule type" value="Genomic_DNA"/>
</dbReference>
<dbReference type="GO" id="GO:0005524">
    <property type="term" value="F:ATP binding"/>
    <property type="evidence" value="ECO:0007669"/>
    <property type="project" value="UniProtKB-KW"/>
</dbReference>
<evidence type="ECO:0000313" key="9">
    <source>
        <dbReference type="EMBL" id="GAL22972.1"/>
    </source>
</evidence>
<dbReference type="AlphaFoldDB" id="A0A090SUI4"/>
<evidence type="ECO:0000313" key="10">
    <source>
        <dbReference type="Proteomes" id="UP000029228"/>
    </source>
</evidence>
<feature type="domain" description="PhoH-like protein" evidence="8">
    <location>
        <begin position="73"/>
        <end position="263"/>
    </location>
</feature>
<comment type="caution">
    <text evidence="9">The sequence shown here is derived from an EMBL/GenBank/DDBJ whole genome shotgun (WGS) entry which is preliminary data.</text>
</comment>
<dbReference type="InterPro" id="IPR003714">
    <property type="entry name" value="PhoH"/>
</dbReference>